<gene>
    <name evidence="2" type="ORF">CA260_20320</name>
</gene>
<dbReference type="OrthoDB" id="7498307at2"/>
<dbReference type="RefSeq" id="WP_111984913.1">
    <property type="nucleotide sequence ID" value="NZ_NFZS01000007.1"/>
</dbReference>
<keyword evidence="1" id="KW-0732">Signal</keyword>
<evidence type="ECO:0000313" key="2">
    <source>
        <dbReference type="EMBL" id="RAO74428.1"/>
    </source>
</evidence>
<sequence>MKLLPKTLVVSLLVALTSLLTTAAAAGAANDVVPSRTATSPLLGSWALDTSRLPMPPAQRPRSVRFTFADAGEDKLSVRVDIVYAPGQEAHSASTVALDGTAAAVKDSPEADTASVKQPAPNVLVMALQQQGVLVSTRIYSVMPDGQHLVETAVYPGNNGPLVMKASYFTRVR</sequence>
<dbReference type="Proteomes" id="UP000248926">
    <property type="component" value="Unassembled WGS sequence"/>
</dbReference>
<protein>
    <recommendedName>
        <fullName evidence="4">LuxR family transcriptional regulator</fullName>
    </recommendedName>
</protein>
<reference evidence="2 3" key="1">
    <citation type="journal article" date="2018" name="Genet. Mol. Biol.">
        <title>The genome sequence of Dyella jiangningensis FCAV SCS01 from a lignocellulose-decomposing microbial consortium metagenome reveals potential for biotechnological applications.</title>
        <authorList>
            <person name="Desiderato J.G."/>
            <person name="Alvarenga D.O."/>
            <person name="Constancio M.T.L."/>
            <person name="Alves L.M.C."/>
            <person name="Varani A.M."/>
        </authorList>
    </citation>
    <scope>NUCLEOTIDE SEQUENCE [LARGE SCALE GENOMIC DNA]</scope>
    <source>
        <strain evidence="2 3">FCAV SCS01</strain>
    </source>
</reference>
<dbReference type="EMBL" id="NFZS01000007">
    <property type="protein sequence ID" value="RAO74428.1"/>
    <property type="molecule type" value="Genomic_DNA"/>
</dbReference>
<proteinExistence type="predicted"/>
<organism evidence="2 3">
    <name type="scientific">Dyella jiangningensis</name>
    <dbReference type="NCBI Taxonomy" id="1379159"/>
    <lineage>
        <taxon>Bacteria</taxon>
        <taxon>Pseudomonadati</taxon>
        <taxon>Pseudomonadota</taxon>
        <taxon>Gammaproteobacteria</taxon>
        <taxon>Lysobacterales</taxon>
        <taxon>Rhodanobacteraceae</taxon>
        <taxon>Dyella</taxon>
    </lineage>
</organism>
<evidence type="ECO:0000313" key="3">
    <source>
        <dbReference type="Proteomes" id="UP000248926"/>
    </source>
</evidence>
<evidence type="ECO:0000256" key="1">
    <source>
        <dbReference type="SAM" id="SignalP"/>
    </source>
</evidence>
<comment type="caution">
    <text evidence="2">The sequence shown here is derived from an EMBL/GenBank/DDBJ whole genome shotgun (WGS) entry which is preliminary data.</text>
</comment>
<feature type="signal peptide" evidence="1">
    <location>
        <begin position="1"/>
        <end position="23"/>
    </location>
</feature>
<evidence type="ECO:0008006" key="4">
    <source>
        <dbReference type="Google" id="ProtNLM"/>
    </source>
</evidence>
<name>A0A328NVE7_9GAMM</name>
<dbReference type="AlphaFoldDB" id="A0A328NVE7"/>
<feature type="chain" id="PRO_5016315535" description="LuxR family transcriptional regulator" evidence="1">
    <location>
        <begin position="24"/>
        <end position="173"/>
    </location>
</feature>
<keyword evidence="3" id="KW-1185">Reference proteome</keyword>
<accession>A0A328NVE7</accession>